<gene>
    <name evidence="2" type="ORF">CALCODRAFT_220347</name>
</gene>
<keyword evidence="1" id="KW-0732">Signal</keyword>
<protein>
    <recommendedName>
        <fullName evidence="4">Secreted protein</fullName>
    </recommendedName>
</protein>
<proteinExistence type="predicted"/>
<evidence type="ECO:0008006" key="4">
    <source>
        <dbReference type="Google" id="ProtNLM"/>
    </source>
</evidence>
<evidence type="ECO:0000256" key="1">
    <source>
        <dbReference type="SAM" id="SignalP"/>
    </source>
</evidence>
<name>A0A165H9F3_9BASI</name>
<reference evidence="2 3" key="1">
    <citation type="journal article" date="2016" name="Mol. Biol. Evol.">
        <title>Comparative Genomics of Early-Diverging Mushroom-Forming Fungi Provides Insights into the Origins of Lignocellulose Decay Capabilities.</title>
        <authorList>
            <person name="Nagy L.G."/>
            <person name="Riley R."/>
            <person name="Tritt A."/>
            <person name="Adam C."/>
            <person name="Daum C."/>
            <person name="Floudas D."/>
            <person name="Sun H."/>
            <person name="Yadav J.S."/>
            <person name="Pangilinan J."/>
            <person name="Larsson K.H."/>
            <person name="Matsuura K."/>
            <person name="Barry K."/>
            <person name="Labutti K."/>
            <person name="Kuo R."/>
            <person name="Ohm R.A."/>
            <person name="Bhattacharya S.S."/>
            <person name="Shirouzu T."/>
            <person name="Yoshinaga Y."/>
            <person name="Martin F.M."/>
            <person name="Grigoriev I.V."/>
            <person name="Hibbett D.S."/>
        </authorList>
    </citation>
    <scope>NUCLEOTIDE SEQUENCE [LARGE SCALE GENOMIC DNA]</scope>
    <source>
        <strain evidence="2 3">HHB12733</strain>
    </source>
</reference>
<dbReference type="Proteomes" id="UP000076842">
    <property type="component" value="Unassembled WGS sequence"/>
</dbReference>
<keyword evidence="3" id="KW-1185">Reference proteome</keyword>
<dbReference type="AlphaFoldDB" id="A0A165H9F3"/>
<accession>A0A165H9F3</accession>
<sequence length="73" mass="8030">MFWVLSLISALPLCNTSSASTLSLTFTHSLGATICGFPPVVLIPSVRRFQCKPVHWSSQLLEISLRSHDGGWM</sequence>
<feature type="chain" id="PRO_5007858567" description="Secreted protein" evidence="1">
    <location>
        <begin position="20"/>
        <end position="73"/>
    </location>
</feature>
<feature type="signal peptide" evidence="1">
    <location>
        <begin position="1"/>
        <end position="19"/>
    </location>
</feature>
<evidence type="ECO:0000313" key="2">
    <source>
        <dbReference type="EMBL" id="KZT59015.1"/>
    </source>
</evidence>
<dbReference type="EMBL" id="KV423945">
    <property type="protein sequence ID" value="KZT59015.1"/>
    <property type="molecule type" value="Genomic_DNA"/>
</dbReference>
<organism evidence="2 3">
    <name type="scientific">Calocera cornea HHB12733</name>
    <dbReference type="NCBI Taxonomy" id="1353952"/>
    <lineage>
        <taxon>Eukaryota</taxon>
        <taxon>Fungi</taxon>
        <taxon>Dikarya</taxon>
        <taxon>Basidiomycota</taxon>
        <taxon>Agaricomycotina</taxon>
        <taxon>Dacrymycetes</taxon>
        <taxon>Dacrymycetales</taxon>
        <taxon>Dacrymycetaceae</taxon>
        <taxon>Calocera</taxon>
    </lineage>
</organism>
<evidence type="ECO:0000313" key="3">
    <source>
        <dbReference type="Proteomes" id="UP000076842"/>
    </source>
</evidence>
<dbReference type="InParanoid" id="A0A165H9F3"/>